<gene>
    <name evidence="2" type="ORF">GWK08_06910</name>
</gene>
<accession>A0A6P0UKU0</accession>
<organism evidence="2 3">
    <name type="scientific">Leptobacterium flavescens</name>
    <dbReference type="NCBI Taxonomy" id="472055"/>
    <lineage>
        <taxon>Bacteria</taxon>
        <taxon>Pseudomonadati</taxon>
        <taxon>Bacteroidota</taxon>
        <taxon>Flavobacteriia</taxon>
        <taxon>Flavobacteriales</taxon>
        <taxon>Flavobacteriaceae</taxon>
        <taxon>Leptobacterium</taxon>
    </lineage>
</organism>
<keyword evidence="1" id="KW-0732">Signal</keyword>
<dbReference type="AlphaFoldDB" id="A0A6P0UKU0"/>
<sequence>MKYLTKSFLTAFILLFIFSCTNDDDGDFFSNQVDAMIFSSPFLSFSPCNDACFTSYRIGKNKLEVSRSVEYFNGDIAFNSPNELSAEDYQRIKSILGSIPPELVLGNAKTFGCPNCADQGGFFVKLFINGKSKIYIIDTSDTADQSQAVISFKNRIREALQSLGSF</sequence>
<evidence type="ECO:0000313" key="2">
    <source>
        <dbReference type="EMBL" id="NER13162.1"/>
    </source>
</evidence>
<reference evidence="2 3" key="1">
    <citation type="submission" date="2020-01" db="EMBL/GenBank/DDBJ databases">
        <title>Leptobacterium flavescens.</title>
        <authorList>
            <person name="Wang G."/>
        </authorList>
    </citation>
    <scope>NUCLEOTIDE SEQUENCE [LARGE SCALE GENOMIC DNA]</scope>
    <source>
        <strain evidence="2 3">KCTC 22160</strain>
    </source>
</reference>
<evidence type="ECO:0000313" key="3">
    <source>
        <dbReference type="Proteomes" id="UP000468581"/>
    </source>
</evidence>
<proteinExistence type="predicted"/>
<evidence type="ECO:0008006" key="4">
    <source>
        <dbReference type="Google" id="ProtNLM"/>
    </source>
</evidence>
<dbReference type="PROSITE" id="PS51257">
    <property type="entry name" value="PROKAR_LIPOPROTEIN"/>
    <property type="match status" value="1"/>
</dbReference>
<evidence type="ECO:0000256" key="1">
    <source>
        <dbReference type="SAM" id="SignalP"/>
    </source>
</evidence>
<feature type="signal peptide" evidence="1">
    <location>
        <begin position="1"/>
        <end position="22"/>
    </location>
</feature>
<feature type="chain" id="PRO_5026882495" description="Lipoprotein" evidence="1">
    <location>
        <begin position="23"/>
        <end position="166"/>
    </location>
</feature>
<comment type="caution">
    <text evidence="2">The sequence shown here is derived from an EMBL/GenBank/DDBJ whole genome shotgun (WGS) entry which is preliminary data.</text>
</comment>
<protein>
    <recommendedName>
        <fullName evidence="4">Lipoprotein</fullName>
    </recommendedName>
</protein>
<dbReference type="EMBL" id="JAABOO010000001">
    <property type="protein sequence ID" value="NER13162.1"/>
    <property type="molecule type" value="Genomic_DNA"/>
</dbReference>
<keyword evidence="3" id="KW-1185">Reference proteome</keyword>
<name>A0A6P0UKU0_9FLAO</name>
<dbReference type="RefSeq" id="WP_163606160.1">
    <property type="nucleotide sequence ID" value="NZ_JAABOO010000001.1"/>
</dbReference>
<dbReference type="Proteomes" id="UP000468581">
    <property type="component" value="Unassembled WGS sequence"/>
</dbReference>